<dbReference type="STRING" id="692418.SAMN04488029_0526"/>
<dbReference type="InterPro" id="IPR004960">
    <property type="entry name" value="LipA_acyltrans"/>
</dbReference>
<proteinExistence type="predicted"/>
<dbReference type="RefSeq" id="WP_084370863.1">
    <property type="nucleotide sequence ID" value="NZ_FWYF01000001.1"/>
</dbReference>
<evidence type="ECO:0000313" key="9">
    <source>
        <dbReference type="Proteomes" id="UP000192472"/>
    </source>
</evidence>
<accession>A0A1W2G6P4</accession>
<keyword evidence="3" id="KW-0997">Cell inner membrane</keyword>
<keyword evidence="4 8" id="KW-0808">Transferase</keyword>
<dbReference type="EMBL" id="FWYF01000001">
    <property type="protein sequence ID" value="SMD32184.1"/>
    <property type="molecule type" value="Genomic_DNA"/>
</dbReference>
<feature type="transmembrane region" description="Helical" evidence="7">
    <location>
        <begin position="17"/>
        <end position="43"/>
    </location>
</feature>
<reference evidence="8 9" key="1">
    <citation type="submission" date="2017-04" db="EMBL/GenBank/DDBJ databases">
        <authorList>
            <person name="Afonso C.L."/>
            <person name="Miller P.J."/>
            <person name="Scott M.A."/>
            <person name="Spackman E."/>
            <person name="Goraichik I."/>
            <person name="Dimitrov K.M."/>
            <person name="Suarez D.L."/>
            <person name="Swayne D.E."/>
        </authorList>
    </citation>
    <scope>NUCLEOTIDE SEQUENCE [LARGE SCALE GENOMIC DNA]</scope>
    <source>
        <strain evidence="8 9">DSM 26133</strain>
    </source>
</reference>
<evidence type="ECO:0000256" key="6">
    <source>
        <dbReference type="ARBA" id="ARBA00023315"/>
    </source>
</evidence>
<gene>
    <name evidence="8" type="ORF">SAMN04488029_0526</name>
</gene>
<keyword evidence="7" id="KW-1133">Transmembrane helix</keyword>
<dbReference type="GO" id="GO:0009247">
    <property type="term" value="P:glycolipid biosynthetic process"/>
    <property type="evidence" value="ECO:0007669"/>
    <property type="project" value="UniProtKB-ARBA"/>
</dbReference>
<organism evidence="8 9">
    <name type="scientific">Reichenbachiella faecimaris</name>
    <dbReference type="NCBI Taxonomy" id="692418"/>
    <lineage>
        <taxon>Bacteria</taxon>
        <taxon>Pseudomonadati</taxon>
        <taxon>Bacteroidota</taxon>
        <taxon>Cytophagia</taxon>
        <taxon>Cytophagales</taxon>
        <taxon>Reichenbachiellaceae</taxon>
        <taxon>Reichenbachiella</taxon>
    </lineage>
</organism>
<dbReference type="AlphaFoldDB" id="A0A1W2G6P4"/>
<dbReference type="PANTHER" id="PTHR30606">
    <property type="entry name" value="LIPID A BIOSYNTHESIS LAUROYL ACYLTRANSFERASE"/>
    <property type="match status" value="1"/>
</dbReference>
<keyword evidence="6 8" id="KW-0012">Acyltransferase</keyword>
<dbReference type="Pfam" id="PF03279">
    <property type="entry name" value="Lip_A_acyltrans"/>
    <property type="match status" value="1"/>
</dbReference>
<keyword evidence="9" id="KW-1185">Reference proteome</keyword>
<dbReference type="CDD" id="cd07984">
    <property type="entry name" value="LPLAT_LABLAT-like"/>
    <property type="match status" value="1"/>
</dbReference>
<dbReference type="OrthoDB" id="9808633at2"/>
<comment type="subcellular location">
    <subcellularLocation>
        <location evidence="1">Cell inner membrane</location>
    </subcellularLocation>
</comment>
<dbReference type="GO" id="GO:0016746">
    <property type="term" value="F:acyltransferase activity"/>
    <property type="evidence" value="ECO:0007669"/>
    <property type="project" value="UniProtKB-KW"/>
</dbReference>
<keyword evidence="2" id="KW-1003">Cell membrane</keyword>
<name>A0A1W2G6P4_REIFA</name>
<evidence type="ECO:0000256" key="7">
    <source>
        <dbReference type="SAM" id="Phobius"/>
    </source>
</evidence>
<protein>
    <submittedName>
        <fullName evidence="8">Predicted acyltransferase, LPLAT superfamily</fullName>
    </submittedName>
</protein>
<keyword evidence="5 7" id="KW-0472">Membrane</keyword>
<sequence length="293" mass="33639">MATWDGKTKGTLLGYRIFVLMVNNLGLTVSYFFLRIVSFYYFFFATKNKATLREFYMRYMGFDLAKANSLVKKNFYLLAQSILDKIAFSMGLQHEFTFSNEGEQRLKSLAKDKTGGVLVSAHFGNWDIAGQILKDSNTRVNVVMHDNEHKQIKAYLDQLGGDRFHVIAQKEDMSHLFKIHQATKNGELICIHGDRFVDADQTIELDFLGSRARFPLGPFKLISKLNVPYAFVFTVKTSARHYHFTSTVPTLPNLSVPQLAASFASVLEEKVRQNPEQWFNYHDFFQKADSSHE</sequence>
<evidence type="ECO:0000256" key="1">
    <source>
        <dbReference type="ARBA" id="ARBA00004533"/>
    </source>
</evidence>
<keyword evidence="7" id="KW-0812">Transmembrane</keyword>
<dbReference type="GO" id="GO:0005886">
    <property type="term" value="C:plasma membrane"/>
    <property type="evidence" value="ECO:0007669"/>
    <property type="project" value="UniProtKB-SubCell"/>
</dbReference>
<evidence type="ECO:0000256" key="4">
    <source>
        <dbReference type="ARBA" id="ARBA00022679"/>
    </source>
</evidence>
<dbReference type="PANTHER" id="PTHR30606:SF10">
    <property type="entry name" value="PHOSPHATIDYLINOSITOL MANNOSIDE ACYLTRANSFERASE"/>
    <property type="match status" value="1"/>
</dbReference>
<evidence type="ECO:0000256" key="2">
    <source>
        <dbReference type="ARBA" id="ARBA00022475"/>
    </source>
</evidence>
<dbReference type="Proteomes" id="UP000192472">
    <property type="component" value="Unassembled WGS sequence"/>
</dbReference>
<evidence type="ECO:0000256" key="3">
    <source>
        <dbReference type="ARBA" id="ARBA00022519"/>
    </source>
</evidence>
<evidence type="ECO:0000256" key="5">
    <source>
        <dbReference type="ARBA" id="ARBA00023136"/>
    </source>
</evidence>
<evidence type="ECO:0000313" key="8">
    <source>
        <dbReference type="EMBL" id="SMD32184.1"/>
    </source>
</evidence>